<dbReference type="OrthoDB" id="6061492at2759"/>
<reference evidence="6" key="1">
    <citation type="submission" date="2012-12" db="EMBL/GenBank/DDBJ databases">
        <authorList>
            <person name="Hellsten U."/>
            <person name="Grimwood J."/>
            <person name="Chapman J.A."/>
            <person name="Shapiro H."/>
            <person name="Aerts A."/>
            <person name="Otillar R.P."/>
            <person name="Terry A.Y."/>
            <person name="Boore J.L."/>
            <person name="Simakov O."/>
            <person name="Marletaz F."/>
            <person name="Cho S.-J."/>
            <person name="Edsinger-Gonzales E."/>
            <person name="Havlak P."/>
            <person name="Kuo D.-H."/>
            <person name="Larsson T."/>
            <person name="Lv J."/>
            <person name="Arendt D."/>
            <person name="Savage R."/>
            <person name="Osoegawa K."/>
            <person name="de Jong P."/>
            <person name="Lindberg D.R."/>
            <person name="Seaver E.C."/>
            <person name="Weisblat D.A."/>
            <person name="Putnam N.H."/>
            <person name="Grigoriev I.V."/>
            <person name="Rokhsar D.S."/>
        </authorList>
    </citation>
    <scope>NUCLEOTIDE SEQUENCE</scope>
    <source>
        <strain evidence="6">I ESC-2004</strain>
    </source>
</reference>
<feature type="repeat" description="RCC1" evidence="2">
    <location>
        <begin position="202"/>
        <end position="253"/>
    </location>
</feature>
<dbReference type="EMBL" id="KB308479">
    <property type="protein sequence ID" value="ELT97775.1"/>
    <property type="molecule type" value="Genomic_DNA"/>
</dbReference>
<dbReference type="SUPFAM" id="SSF54695">
    <property type="entry name" value="POZ domain"/>
    <property type="match status" value="1"/>
</dbReference>
<proteinExistence type="predicted"/>
<dbReference type="EnsemblMetazoa" id="CapteT180059">
    <property type="protein sequence ID" value="CapteP180059"/>
    <property type="gene ID" value="CapteG180059"/>
</dbReference>
<accession>R7U3M5</accession>
<dbReference type="Pfam" id="PF00651">
    <property type="entry name" value="BTB"/>
    <property type="match status" value="1"/>
</dbReference>
<dbReference type="PROSITE" id="PS50012">
    <property type="entry name" value="RCC1_3"/>
    <property type="match status" value="5"/>
</dbReference>
<name>R7U3M5_CAPTE</name>
<keyword evidence="1" id="KW-0677">Repeat</keyword>
<keyword evidence="6" id="KW-1185">Reference proteome</keyword>
<dbReference type="SUPFAM" id="SSF50985">
    <property type="entry name" value="RCC1/BLIP-II"/>
    <property type="match status" value="1"/>
</dbReference>
<feature type="repeat" description="RCC1" evidence="2">
    <location>
        <begin position="96"/>
        <end position="148"/>
    </location>
</feature>
<dbReference type="PROSITE" id="PS50097">
    <property type="entry name" value="BTB"/>
    <property type="match status" value="1"/>
</dbReference>
<feature type="repeat" description="RCC1" evidence="2">
    <location>
        <begin position="149"/>
        <end position="201"/>
    </location>
</feature>
<dbReference type="PANTHER" id="PTHR22872">
    <property type="entry name" value="BTK-BINDING PROTEIN-RELATED"/>
    <property type="match status" value="1"/>
</dbReference>
<protein>
    <recommendedName>
        <fullName evidence="3">BTB domain-containing protein</fullName>
    </recommendedName>
</protein>
<dbReference type="PANTHER" id="PTHR22872:SF10">
    <property type="entry name" value="ULTRAVIOLET-B RECEPTOR UVR8"/>
    <property type="match status" value="1"/>
</dbReference>
<dbReference type="InterPro" id="IPR011333">
    <property type="entry name" value="SKP1/BTB/POZ_sf"/>
</dbReference>
<evidence type="ECO:0000313" key="4">
    <source>
        <dbReference type="EMBL" id="ELT97775.1"/>
    </source>
</evidence>
<evidence type="ECO:0000313" key="6">
    <source>
        <dbReference type="Proteomes" id="UP000014760"/>
    </source>
</evidence>
<dbReference type="InterPro" id="IPR000210">
    <property type="entry name" value="BTB/POZ_dom"/>
</dbReference>
<feature type="domain" description="BTB" evidence="3">
    <location>
        <begin position="372"/>
        <end position="431"/>
    </location>
</feature>
<dbReference type="Gene3D" id="3.30.710.10">
    <property type="entry name" value="Potassium Channel Kv1.1, Chain A"/>
    <property type="match status" value="1"/>
</dbReference>
<dbReference type="InterPro" id="IPR051625">
    <property type="entry name" value="Signaling_Regulatory_Domain"/>
</dbReference>
<dbReference type="InterPro" id="IPR000408">
    <property type="entry name" value="Reg_chr_condens"/>
</dbReference>
<evidence type="ECO:0000256" key="1">
    <source>
        <dbReference type="ARBA" id="ARBA00022737"/>
    </source>
</evidence>
<feature type="repeat" description="RCC1" evidence="2">
    <location>
        <begin position="42"/>
        <end position="94"/>
    </location>
</feature>
<reference evidence="4 6" key="2">
    <citation type="journal article" date="2013" name="Nature">
        <title>Insights into bilaterian evolution from three spiralian genomes.</title>
        <authorList>
            <person name="Simakov O."/>
            <person name="Marletaz F."/>
            <person name="Cho S.J."/>
            <person name="Edsinger-Gonzales E."/>
            <person name="Havlak P."/>
            <person name="Hellsten U."/>
            <person name="Kuo D.H."/>
            <person name="Larsson T."/>
            <person name="Lv J."/>
            <person name="Arendt D."/>
            <person name="Savage R."/>
            <person name="Osoegawa K."/>
            <person name="de Jong P."/>
            <person name="Grimwood J."/>
            <person name="Chapman J.A."/>
            <person name="Shapiro H."/>
            <person name="Aerts A."/>
            <person name="Otillar R.P."/>
            <person name="Terry A.Y."/>
            <person name="Boore J.L."/>
            <person name="Grigoriev I.V."/>
            <person name="Lindberg D.R."/>
            <person name="Seaver E.C."/>
            <person name="Weisblat D.A."/>
            <person name="Putnam N.H."/>
            <person name="Rokhsar D.S."/>
        </authorList>
    </citation>
    <scope>NUCLEOTIDE SEQUENCE</scope>
    <source>
        <strain evidence="4 6">I ESC-2004</strain>
    </source>
</reference>
<dbReference type="EMBL" id="AMQN01002137">
    <property type="status" value="NOT_ANNOTATED_CDS"/>
    <property type="molecule type" value="Genomic_DNA"/>
</dbReference>
<dbReference type="PRINTS" id="PR00633">
    <property type="entry name" value="RCCNDNSATION"/>
</dbReference>
<evidence type="ECO:0000313" key="5">
    <source>
        <dbReference type="EnsemblMetazoa" id="CapteP180059"/>
    </source>
</evidence>
<dbReference type="Pfam" id="PF25390">
    <property type="entry name" value="WD40_RLD"/>
    <property type="match status" value="1"/>
</dbReference>
<gene>
    <name evidence="4" type="ORF">CAPTEDRAFT_180059</name>
</gene>
<evidence type="ECO:0000256" key="2">
    <source>
        <dbReference type="PROSITE-ProRule" id="PRU00235"/>
    </source>
</evidence>
<evidence type="ECO:0000259" key="3">
    <source>
        <dbReference type="PROSITE" id="PS50097"/>
    </source>
</evidence>
<dbReference type="InterPro" id="IPR058923">
    <property type="entry name" value="RCC1-like_dom"/>
</dbReference>
<dbReference type="Gene3D" id="2.130.10.30">
    <property type="entry name" value="Regulator of chromosome condensation 1/beta-lactamase-inhibitor protein II"/>
    <property type="match status" value="1"/>
</dbReference>
<reference evidence="5" key="3">
    <citation type="submission" date="2015-06" db="UniProtKB">
        <authorList>
            <consortium name="EnsemblMetazoa"/>
        </authorList>
    </citation>
    <scope>IDENTIFICATION</scope>
</reference>
<organism evidence="4">
    <name type="scientific">Capitella teleta</name>
    <name type="common">Polychaete worm</name>
    <dbReference type="NCBI Taxonomy" id="283909"/>
    <lineage>
        <taxon>Eukaryota</taxon>
        <taxon>Metazoa</taxon>
        <taxon>Spiralia</taxon>
        <taxon>Lophotrochozoa</taxon>
        <taxon>Annelida</taxon>
        <taxon>Polychaeta</taxon>
        <taxon>Sedentaria</taxon>
        <taxon>Scolecida</taxon>
        <taxon>Capitellidae</taxon>
        <taxon>Capitella</taxon>
    </lineage>
</organism>
<sequence>MSLDATKWPIFSLLEPSFIATIRMACVLGSAGNEAIVITNDDEVYSLGSNCSGCLGLGSDAMSGLEPRKVEQLCKKNIVSFAYGSGPHVLATTNAGEVYSWGHNGYCQLGNGSTNQGPTPTPVTSSLLGKRITAIACGSHHSMALSSEGEIFAWGQNNCGQVGSGTTSNQPTPRKVTACIGSKKCISIACGQTSSIAAFDTGEVFGWGYNGNGQLGLGNNINQPNPCRLVVLNNVFITQIACGYAHTLGLTDEGSLYAWGANSYGQLGTGNKANMISPVRIAVDLGRFVEIAATHYNHLSAALTQAGKVFMWGQCRGQSVTSPLETKFGSMHDTFAYFGSPPVTYKPLEVGNMENSCVTESFRKAFDDPSTCDIKFSVEGRHIHAHKCVLKIRCEHFRMMFQSEWLETDKEYLTTLTKYTEPSSNTYTRILLISSLKKPLGFWIWPIHTARVR</sequence>
<dbReference type="STRING" id="283909.R7U3M5"/>
<dbReference type="AlphaFoldDB" id="R7U3M5"/>
<dbReference type="Proteomes" id="UP000014760">
    <property type="component" value="Unassembled WGS sequence"/>
</dbReference>
<dbReference type="HOGENOM" id="CLU_029788_1_0_1"/>
<dbReference type="InterPro" id="IPR009091">
    <property type="entry name" value="RCC1/BLIP-II"/>
</dbReference>
<dbReference type="OMA" id="TSKVYMW"/>
<feature type="repeat" description="RCC1" evidence="2">
    <location>
        <begin position="254"/>
        <end position="304"/>
    </location>
</feature>
<dbReference type="PROSITE" id="PS00626">
    <property type="entry name" value="RCC1_2"/>
    <property type="match status" value="1"/>
</dbReference>